<comment type="caution">
    <text evidence="5">The sequence shown here is derived from an EMBL/GenBank/DDBJ whole genome shotgun (WGS) entry which is preliminary data.</text>
</comment>
<dbReference type="InterPro" id="IPR017907">
    <property type="entry name" value="Znf_RING_CS"/>
</dbReference>
<keyword evidence="3" id="KW-0862">Zinc</keyword>
<dbReference type="Proteomes" id="UP000315496">
    <property type="component" value="Chromosome 1"/>
</dbReference>
<dbReference type="GO" id="GO:0008270">
    <property type="term" value="F:zinc ion binding"/>
    <property type="evidence" value="ECO:0007669"/>
    <property type="project" value="UniProtKB-KW"/>
</dbReference>
<evidence type="ECO:0000256" key="3">
    <source>
        <dbReference type="ARBA" id="ARBA00022833"/>
    </source>
</evidence>
<proteinExistence type="predicted"/>
<evidence type="ECO:0000256" key="1">
    <source>
        <dbReference type="ARBA" id="ARBA00022723"/>
    </source>
</evidence>
<evidence type="ECO:0000256" key="2">
    <source>
        <dbReference type="ARBA" id="ARBA00022771"/>
    </source>
</evidence>
<evidence type="ECO:0000313" key="5">
    <source>
        <dbReference type="EMBL" id="TNJ30428.1"/>
    </source>
</evidence>
<dbReference type="EMBL" id="VDLU01000001">
    <property type="protein sequence ID" value="TNJ30428.1"/>
    <property type="molecule type" value="Genomic_DNA"/>
</dbReference>
<keyword evidence="2" id="KW-0863">Zinc-finger</keyword>
<protein>
    <recommendedName>
        <fullName evidence="7">RING-type domain-containing protein</fullName>
    </recommendedName>
</protein>
<keyword evidence="4" id="KW-0175">Coiled coil</keyword>
<keyword evidence="6" id="KW-1185">Reference proteome</keyword>
<evidence type="ECO:0000256" key="4">
    <source>
        <dbReference type="SAM" id="Coils"/>
    </source>
</evidence>
<accession>A0A4Z1T448</accession>
<dbReference type="VEuPathDB" id="GiardiaDB:GMRT_14092"/>
<reference evidence="5 6" key="1">
    <citation type="submission" date="2019-05" db="EMBL/GenBank/DDBJ databases">
        <title>The compact genome of Giardia muris reveals important steps in the evolution of intestinal protozoan parasites.</title>
        <authorList>
            <person name="Xu F."/>
            <person name="Jimenez-Gonzalez A."/>
            <person name="Einarsson E."/>
            <person name="Astvaldsson A."/>
            <person name="Peirasmaki D."/>
            <person name="Eckmann L."/>
            <person name="Andersson J.O."/>
            <person name="Svard S.G."/>
            <person name="Jerlstrom-Hultqvist J."/>
        </authorList>
    </citation>
    <scope>NUCLEOTIDE SEQUENCE [LARGE SCALE GENOMIC DNA]</scope>
    <source>
        <strain evidence="5 6">Roberts-Thomson</strain>
    </source>
</reference>
<evidence type="ECO:0008006" key="7">
    <source>
        <dbReference type="Google" id="ProtNLM"/>
    </source>
</evidence>
<dbReference type="OrthoDB" id="654191at2759"/>
<name>A0A4Z1T448_GIAMU</name>
<evidence type="ECO:0000313" key="6">
    <source>
        <dbReference type="Proteomes" id="UP000315496"/>
    </source>
</evidence>
<sequence>MEVASSGMSRACDDPRVARLIEARQRWMQERDATLAVGSATGEASSVAPACCLVCASSISAISTCGHNVCAECADACPHCAEGPVGSLEQLTQRLQIAEQALADCKNQTEAFEELTRAYHASVRKIDEKINRLQEERTLLDTEYRSSRVRHEQVLAKEKALTGLVVSLRREMRLKEILNRPRSNDAAPSCSSPTGS</sequence>
<dbReference type="AlphaFoldDB" id="A0A4Z1T448"/>
<feature type="coiled-coil region" evidence="4">
    <location>
        <begin position="88"/>
        <end position="143"/>
    </location>
</feature>
<dbReference type="PROSITE" id="PS00518">
    <property type="entry name" value="ZF_RING_1"/>
    <property type="match status" value="1"/>
</dbReference>
<keyword evidence="1" id="KW-0479">Metal-binding</keyword>
<organism evidence="5 6">
    <name type="scientific">Giardia muris</name>
    <dbReference type="NCBI Taxonomy" id="5742"/>
    <lineage>
        <taxon>Eukaryota</taxon>
        <taxon>Metamonada</taxon>
        <taxon>Diplomonadida</taxon>
        <taxon>Hexamitidae</taxon>
        <taxon>Giardiinae</taxon>
        <taxon>Giardia</taxon>
    </lineage>
</organism>
<gene>
    <name evidence="5" type="ORF">GMRT_14092</name>
</gene>